<dbReference type="AlphaFoldDB" id="A0A8I0A7X9"/>
<dbReference type="Gene3D" id="3.30.559.10">
    <property type="entry name" value="Chloramphenicol acetyltransferase-like domain"/>
    <property type="match status" value="1"/>
</dbReference>
<comment type="caution">
    <text evidence="2">The sequence shown here is derived from an EMBL/GenBank/DDBJ whole genome shotgun (WGS) entry which is preliminary data.</text>
</comment>
<dbReference type="GO" id="GO:0044550">
    <property type="term" value="P:secondary metabolite biosynthetic process"/>
    <property type="evidence" value="ECO:0007669"/>
    <property type="project" value="TreeGrafter"/>
</dbReference>
<protein>
    <recommendedName>
        <fullName evidence="1">Condensation domain-containing protein</fullName>
    </recommendedName>
</protein>
<dbReference type="PANTHER" id="PTHR45527">
    <property type="entry name" value="NONRIBOSOMAL PEPTIDE SYNTHETASE"/>
    <property type="match status" value="1"/>
</dbReference>
<dbReference type="GO" id="GO:0043041">
    <property type="term" value="P:amino acid activation for nonribosomal peptide biosynthetic process"/>
    <property type="evidence" value="ECO:0007669"/>
    <property type="project" value="TreeGrafter"/>
</dbReference>
<dbReference type="RefSeq" id="WP_186834881.1">
    <property type="nucleotide sequence ID" value="NZ_JACOOQ010000006.1"/>
</dbReference>
<dbReference type="InterPro" id="IPR023213">
    <property type="entry name" value="CAT-like_dom_sf"/>
</dbReference>
<dbReference type="GO" id="GO:0008610">
    <property type="term" value="P:lipid biosynthetic process"/>
    <property type="evidence" value="ECO:0007669"/>
    <property type="project" value="UniProtKB-ARBA"/>
</dbReference>
<dbReference type="PANTHER" id="PTHR45527:SF1">
    <property type="entry name" value="FATTY ACID SYNTHASE"/>
    <property type="match status" value="1"/>
</dbReference>
<keyword evidence="3" id="KW-1185">Reference proteome</keyword>
<name>A0A8I0A7X9_9CLOT</name>
<dbReference type="GO" id="GO:0031177">
    <property type="term" value="F:phosphopantetheine binding"/>
    <property type="evidence" value="ECO:0007669"/>
    <property type="project" value="TreeGrafter"/>
</dbReference>
<organism evidence="2 3">
    <name type="scientific">Clostridium lentum</name>
    <dbReference type="NCBI Taxonomy" id="2763037"/>
    <lineage>
        <taxon>Bacteria</taxon>
        <taxon>Bacillati</taxon>
        <taxon>Bacillota</taxon>
        <taxon>Clostridia</taxon>
        <taxon>Eubacteriales</taxon>
        <taxon>Clostridiaceae</taxon>
        <taxon>Clostridium</taxon>
    </lineage>
</organism>
<proteinExistence type="predicted"/>
<dbReference type="GO" id="GO:0005737">
    <property type="term" value="C:cytoplasm"/>
    <property type="evidence" value="ECO:0007669"/>
    <property type="project" value="TreeGrafter"/>
</dbReference>
<evidence type="ECO:0000259" key="1">
    <source>
        <dbReference type="Pfam" id="PF00668"/>
    </source>
</evidence>
<reference evidence="2" key="1">
    <citation type="submission" date="2020-08" db="EMBL/GenBank/DDBJ databases">
        <title>Genome public.</title>
        <authorList>
            <person name="Liu C."/>
            <person name="Sun Q."/>
        </authorList>
    </citation>
    <scope>NUCLEOTIDE SEQUENCE</scope>
    <source>
        <strain evidence="2">NSJ-42</strain>
    </source>
</reference>
<dbReference type="Pfam" id="PF00668">
    <property type="entry name" value="Condensation"/>
    <property type="match status" value="1"/>
</dbReference>
<dbReference type="Gene3D" id="3.30.559.30">
    <property type="entry name" value="Nonribosomal peptide synthetase, condensation domain"/>
    <property type="match status" value="1"/>
</dbReference>
<dbReference type="GO" id="GO:0003824">
    <property type="term" value="F:catalytic activity"/>
    <property type="evidence" value="ECO:0007669"/>
    <property type="project" value="InterPro"/>
</dbReference>
<feature type="domain" description="Condensation" evidence="1">
    <location>
        <begin position="5"/>
        <end position="436"/>
    </location>
</feature>
<evidence type="ECO:0000313" key="3">
    <source>
        <dbReference type="Proteomes" id="UP000662088"/>
    </source>
</evidence>
<evidence type="ECO:0000313" key="2">
    <source>
        <dbReference type="EMBL" id="MBC5639827.1"/>
    </source>
</evidence>
<accession>A0A8I0A7X9</accession>
<dbReference type="EMBL" id="JACOOQ010000006">
    <property type="protein sequence ID" value="MBC5639827.1"/>
    <property type="molecule type" value="Genomic_DNA"/>
</dbReference>
<dbReference type="SUPFAM" id="SSF52777">
    <property type="entry name" value="CoA-dependent acyltransferases"/>
    <property type="match status" value="2"/>
</dbReference>
<gene>
    <name evidence="2" type="ORF">H8R92_05155</name>
</gene>
<dbReference type="InterPro" id="IPR001242">
    <property type="entry name" value="Condensation_dom"/>
</dbReference>
<dbReference type="Proteomes" id="UP000662088">
    <property type="component" value="Unassembled WGS sequence"/>
</dbReference>
<sequence length="443" mass="51694">MVERKYYDLTPSQKLMYFALKFIPEKNVVNIGTAVWFHENIDCELLKAAAYKAIWRMDALRLRLKKVKGQIKQYVSEEEPKEIKIEDYSNYSKDHIDEILEKWTSTAFKYNDKELYDVVIIKGPEDLTGIYMKVNHVIMDAWGLTVYAKDVINVYLAMKDGKKLPEEPAKFIPLIEKDLDYMNSKRMQRDYEFIKKKWKDPAVFASVEPKYVGKKYRPNNIRYKGKQKVMSLDKSIVAKINEYCRENRISQQTLFILGSQIYFYKLNNTDKSMVNSVLARRSSMDRKKAGGMMVNNLQLKVECPYGVSFKEACEKLTKEQFELYRHGDFPYQLAHDYVLKQAGIKSGLLTDFTITYQPAKIFTDNRIKAKVQNYFNGSSSMNLYLTIMDTLDSGELDFMFQYKVAVVSDEIVDELYRVMIKAVEIGIESSNKTIGEIIDEIYA</sequence>